<dbReference type="EMBL" id="SNYM01000036">
    <property type="protein sequence ID" value="TDQ41959.1"/>
    <property type="molecule type" value="Genomic_DNA"/>
</dbReference>
<comment type="caution">
    <text evidence="1">The sequence shown here is derived from an EMBL/GenBank/DDBJ whole genome shotgun (WGS) entry which is preliminary data.</text>
</comment>
<accession>A0A4R6UAN4</accession>
<dbReference type="RefSeq" id="WP_133593882.1">
    <property type="nucleotide sequence ID" value="NZ_CP037953.1"/>
</dbReference>
<protein>
    <submittedName>
        <fullName evidence="1">Uncharacterized protein</fullName>
    </submittedName>
</protein>
<dbReference type="AlphaFoldDB" id="A0A4R6UAN4"/>
<organism evidence="1 2">
    <name type="scientific">Permianibacter aggregans</name>
    <dbReference type="NCBI Taxonomy" id="1510150"/>
    <lineage>
        <taxon>Bacteria</taxon>
        <taxon>Pseudomonadati</taxon>
        <taxon>Pseudomonadota</taxon>
        <taxon>Gammaproteobacteria</taxon>
        <taxon>Pseudomonadales</taxon>
        <taxon>Pseudomonadaceae</taxon>
        <taxon>Permianibacter</taxon>
    </lineage>
</organism>
<proteinExistence type="predicted"/>
<evidence type="ECO:0000313" key="2">
    <source>
        <dbReference type="Proteomes" id="UP000295375"/>
    </source>
</evidence>
<gene>
    <name evidence="1" type="ORF">EV696_1362</name>
</gene>
<keyword evidence="2" id="KW-1185">Reference proteome</keyword>
<sequence length="247" mass="27601">MQVQNNPAGRLHDILSAARQHPPKEPARKVWASIFDITPEDTGTLLKMLADLIDLVHETKAAIQKLDDVDQNLHLKPFKRIESALSTFNLDASWEHWKNQIDDSTLLGLQFSADKLSRLSGTTSIPNDELANLRSQLDALIGFVAESSLVPEIKIFMLRHLERLRHALLAYRVRGLDGLQEGLETIVGSFMLNSEAVKSSATTEEEKEAMKKIFNLIDQFNKVVSFARNAKELASPAIQLLTQLIGP</sequence>
<reference evidence="1 2" key="1">
    <citation type="submission" date="2019-03" db="EMBL/GenBank/DDBJ databases">
        <title>Genomic Encyclopedia of Type Strains, Phase IV (KMG-IV): sequencing the most valuable type-strain genomes for metagenomic binning, comparative biology and taxonomic classification.</title>
        <authorList>
            <person name="Goeker M."/>
        </authorList>
    </citation>
    <scope>NUCLEOTIDE SEQUENCE [LARGE SCALE GENOMIC DNA]</scope>
    <source>
        <strain evidence="1 2">DSM 103792</strain>
    </source>
</reference>
<dbReference type="Proteomes" id="UP000295375">
    <property type="component" value="Unassembled WGS sequence"/>
</dbReference>
<name>A0A4R6UAN4_9GAMM</name>
<dbReference type="OrthoDB" id="7065461at2"/>
<evidence type="ECO:0000313" key="1">
    <source>
        <dbReference type="EMBL" id="TDQ41959.1"/>
    </source>
</evidence>